<gene>
    <name evidence="2" type="ORF">ORAREDHAP_LOCUS15493</name>
</gene>
<accession>A0A6J5WQ39</accession>
<feature type="compositionally biased region" description="Gly residues" evidence="1">
    <location>
        <begin position="103"/>
        <end position="113"/>
    </location>
</feature>
<dbReference type="Proteomes" id="UP000507245">
    <property type="component" value="Unassembled WGS sequence"/>
</dbReference>
<feature type="compositionally biased region" description="Basic and acidic residues" evidence="1">
    <location>
        <begin position="151"/>
        <end position="161"/>
    </location>
</feature>
<sequence length="308" mass="32926">MEARHVPTKGRTGGTKNDEAGRAERILDDMEAGKQEGREVGHILKAGWIRWVRRDRRVCGESEGYGKTTGKESGEGRDGKPPTPPAVLKVEGRGSRKRTQRCGGKGGKAGSGGWEEKGWGISGGRRKGGGARGGIDGHTSQHPQSSNQCRRGGEREAEGEGRGGCWGKAGSQETGEGEKPGDDPNQRDGGKGRGKGEMVEGVEGEREVQAAGGTKNQGPKGRKRGGGRRKAKGQGREGVARQGVWVTAKGKVGRQKVARGYKAGCICCLRGSAWAPAERTIGREVNKENRQRKWGTSKEELIEREKVK</sequence>
<organism evidence="2 3">
    <name type="scientific">Prunus armeniaca</name>
    <name type="common">Apricot</name>
    <name type="synonym">Armeniaca vulgaris</name>
    <dbReference type="NCBI Taxonomy" id="36596"/>
    <lineage>
        <taxon>Eukaryota</taxon>
        <taxon>Viridiplantae</taxon>
        <taxon>Streptophyta</taxon>
        <taxon>Embryophyta</taxon>
        <taxon>Tracheophyta</taxon>
        <taxon>Spermatophyta</taxon>
        <taxon>Magnoliopsida</taxon>
        <taxon>eudicotyledons</taxon>
        <taxon>Gunneridae</taxon>
        <taxon>Pentapetalae</taxon>
        <taxon>rosids</taxon>
        <taxon>fabids</taxon>
        <taxon>Rosales</taxon>
        <taxon>Rosaceae</taxon>
        <taxon>Amygdaloideae</taxon>
        <taxon>Amygdaleae</taxon>
        <taxon>Prunus</taxon>
    </lineage>
</organism>
<keyword evidence="3" id="KW-1185">Reference proteome</keyword>
<proteinExistence type="predicted"/>
<feature type="compositionally biased region" description="Basic residues" evidence="1">
    <location>
        <begin position="220"/>
        <end position="233"/>
    </location>
</feature>
<name>A0A6J5WQ39_PRUAR</name>
<feature type="compositionally biased region" description="Basic and acidic residues" evidence="1">
    <location>
        <begin position="176"/>
        <end position="208"/>
    </location>
</feature>
<evidence type="ECO:0000313" key="3">
    <source>
        <dbReference type="Proteomes" id="UP000507245"/>
    </source>
</evidence>
<feature type="compositionally biased region" description="Low complexity" evidence="1">
    <location>
        <begin position="209"/>
        <end position="219"/>
    </location>
</feature>
<feature type="region of interest" description="Disordered" evidence="1">
    <location>
        <begin position="59"/>
        <end position="241"/>
    </location>
</feature>
<reference evidence="3" key="1">
    <citation type="journal article" date="2020" name="Genome Biol.">
        <title>Gamete binning: chromosome-level and haplotype-resolved genome assembly enabled by high-throughput single-cell sequencing of gamete genomes.</title>
        <authorList>
            <person name="Campoy J.A."/>
            <person name="Sun H."/>
            <person name="Goel M."/>
            <person name="Jiao W.-B."/>
            <person name="Folz-Donahue K."/>
            <person name="Wang N."/>
            <person name="Rubio M."/>
            <person name="Liu C."/>
            <person name="Kukat C."/>
            <person name="Ruiz D."/>
            <person name="Huettel B."/>
            <person name="Schneeberger K."/>
        </authorList>
    </citation>
    <scope>NUCLEOTIDE SEQUENCE [LARGE SCALE GENOMIC DNA]</scope>
    <source>
        <strain evidence="3">cv. Rojo Pasion</strain>
    </source>
</reference>
<evidence type="ECO:0000313" key="2">
    <source>
        <dbReference type="EMBL" id="CAB4300408.1"/>
    </source>
</evidence>
<dbReference type="AlphaFoldDB" id="A0A6J5WQ39"/>
<feature type="region of interest" description="Disordered" evidence="1">
    <location>
        <begin position="1"/>
        <end position="23"/>
    </location>
</feature>
<evidence type="ECO:0000256" key="1">
    <source>
        <dbReference type="SAM" id="MobiDB-lite"/>
    </source>
</evidence>
<feature type="compositionally biased region" description="Polar residues" evidence="1">
    <location>
        <begin position="138"/>
        <end position="149"/>
    </location>
</feature>
<dbReference type="EMBL" id="CAEKKB010000002">
    <property type="protein sequence ID" value="CAB4300408.1"/>
    <property type="molecule type" value="Genomic_DNA"/>
</dbReference>
<protein>
    <submittedName>
        <fullName evidence="2">Uncharacterized protein</fullName>
    </submittedName>
</protein>
<feature type="region of interest" description="Disordered" evidence="1">
    <location>
        <begin position="284"/>
        <end position="308"/>
    </location>
</feature>
<feature type="compositionally biased region" description="Basic and acidic residues" evidence="1">
    <location>
        <begin position="69"/>
        <end position="80"/>
    </location>
</feature>